<comment type="catalytic activity">
    <reaction evidence="6">
        <text>a 2'-deoxyadenosine in DNA + S-adenosyl-L-methionine = an N(6)-methyl-2'-deoxyadenosine in DNA + S-adenosyl-L-homocysteine + H(+)</text>
        <dbReference type="Rhea" id="RHEA:15197"/>
        <dbReference type="Rhea" id="RHEA-COMP:12418"/>
        <dbReference type="Rhea" id="RHEA-COMP:12419"/>
        <dbReference type="ChEBI" id="CHEBI:15378"/>
        <dbReference type="ChEBI" id="CHEBI:57856"/>
        <dbReference type="ChEBI" id="CHEBI:59789"/>
        <dbReference type="ChEBI" id="CHEBI:90615"/>
        <dbReference type="ChEBI" id="CHEBI:90616"/>
        <dbReference type="EC" id="2.1.1.72"/>
    </reaction>
</comment>
<keyword evidence="3 7" id="KW-0489">Methyltransferase</keyword>
<organism evidence="7 8">
    <name type="scientific">Croceibacterium xixiisoli</name>
    <dbReference type="NCBI Taxonomy" id="1476466"/>
    <lineage>
        <taxon>Bacteria</taxon>
        <taxon>Pseudomonadati</taxon>
        <taxon>Pseudomonadota</taxon>
        <taxon>Alphaproteobacteria</taxon>
        <taxon>Sphingomonadales</taxon>
        <taxon>Erythrobacteraceae</taxon>
        <taxon>Croceibacterium</taxon>
    </lineage>
</organism>
<dbReference type="PANTHER" id="PTHR30481">
    <property type="entry name" value="DNA ADENINE METHYLASE"/>
    <property type="match status" value="1"/>
</dbReference>
<evidence type="ECO:0000256" key="3">
    <source>
        <dbReference type="ARBA" id="ARBA00022603"/>
    </source>
</evidence>
<evidence type="ECO:0000313" key="7">
    <source>
        <dbReference type="EMBL" id="MXP00455.1"/>
    </source>
</evidence>
<keyword evidence="5" id="KW-0949">S-adenosyl-L-methionine</keyword>
<dbReference type="PRINTS" id="PR00505">
    <property type="entry name" value="D12N6MTFRASE"/>
</dbReference>
<dbReference type="SUPFAM" id="SSF53335">
    <property type="entry name" value="S-adenosyl-L-methionine-dependent methyltransferases"/>
    <property type="match status" value="1"/>
</dbReference>
<evidence type="ECO:0000313" key="8">
    <source>
        <dbReference type="Proteomes" id="UP000469430"/>
    </source>
</evidence>
<dbReference type="OrthoDB" id="9805629at2"/>
<dbReference type="Gene3D" id="3.40.50.150">
    <property type="entry name" value="Vaccinia Virus protein VP39"/>
    <property type="match status" value="1"/>
</dbReference>
<dbReference type="InterPro" id="IPR023095">
    <property type="entry name" value="Ade_MeTrfase_dom_2"/>
</dbReference>
<accession>A0A6I4TWT4</accession>
<evidence type="ECO:0000256" key="2">
    <source>
        <dbReference type="ARBA" id="ARBA00011900"/>
    </source>
</evidence>
<comment type="similarity">
    <text evidence="1">Belongs to the N(4)/N(6)-methyltransferase family.</text>
</comment>
<dbReference type="EMBL" id="WTYJ01000003">
    <property type="protein sequence ID" value="MXP00455.1"/>
    <property type="molecule type" value="Genomic_DNA"/>
</dbReference>
<keyword evidence="8" id="KW-1185">Reference proteome</keyword>
<dbReference type="EC" id="2.1.1.72" evidence="2"/>
<gene>
    <name evidence="7" type="ORF">GRI97_15800</name>
</gene>
<evidence type="ECO:0000256" key="6">
    <source>
        <dbReference type="ARBA" id="ARBA00047942"/>
    </source>
</evidence>
<dbReference type="InterPro" id="IPR012327">
    <property type="entry name" value="MeTrfase_D12"/>
</dbReference>
<dbReference type="GO" id="GO:0009307">
    <property type="term" value="P:DNA restriction-modification system"/>
    <property type="evidence" value="ECO:0007669"/>
    <property type="project" value="InterPro"/>
</dbReference>
<dbReference type="GO" id="GO:0006298">
    <property type="term" value="P:mismatch repair"/>
    <property type="evidence" value="ECO:0007669"/>
    <property type="project" value="TreeGrafter"/>
</dbReference>
<proteinExistence type="inferred from homology"/>
<comment type="caution">
    <text evidence="7">The sequence shown here is derived from an EMBL/GenBank/DDBJ whole genome shotgun (WGS) entry which is preliminary data.</text>
</comment>
<dbReference type="GO" id="GO:0032259">
    <property type="term" value="P:methylation"/>
    <property type="evidence" value="ECO:0007669"/>
    <property type="project" value="UniProtKB-KW"/>
</dbReference>
<dbReference type="GO" id="GO:0009007">
    <property type="term" value="F:site-specific DNA-methyltransferase (adenine-specific) activity"/>
    <property type="evidence" value="ECO:0007669"/>
    <property type="project" value="UniProtKB-EC"/>
</dbReference>
<dbReference type="RefSeq" id="WP_161392159.1">
    <property type="nucleotide sequence ID" value="NZ_JBHSCP010000002.1"/>
</dbReference>
<dbReference type="InterPro" id="IPR029063">
    <property type="entry name" value="SAM-dependent_MTases_sf"/>
</dbReference>
<evidence type="ECO:0000256" key="1">
    <source>
        <dbReference type="ARBA" id="ARBA00006594"/>
    </source>
</evidence>
<dbReference type="GO" id="GO:0043565">
    <property type="term" value="F:sequence-specific DNA binding"/>
    <property type="evidence" value="ECO:0007669"/>
    <property type="project" value="TreeGrafter"/>
</dbReference>
<keyword evidence="4" id="KW-0808">Transferase</keyword>
<dbReference type="Gene3D" id="1.10.1020.10">
    <property type="entry name" value="Adenine-specific Methyltransferase, Domain 2"/>
    <property type="match status" value="1"/>
</dbReference>
<dbReference type="PANTHER" id="PTHR30481:SF4">
    <property type="entry name" value="SITE-SPECIFIC DNA-METHYLTRANSFERASE (ADENINE-SPECIFIC)"/>
    <property type="match status" value="1"/>
</dbReference>
<dbReference type="AlphaFoldDB" id="A0A6I4TWT4"/>
<evidence type="ECO:0000256" key="5">
    <source>
        <dbReference type="ARBA" id="ARBA00022691"/>
    </source>
</evidence>
<sequence>MSTLLTPVEPVSPAAGYIGGKRNLARRICDIIARTPHSSYAEPFVGMGGIFLRRSVKPRAEAINDISGDVATLFRCVAEHYPYVIDMLRFRVASRAEFERLLALPAERLTDLQRAVRFLYLQRLAFGGKVAGRHFGVDNRGPARFDVGKLEPMLADIHDRLRSVVIECLPYGDFIRRYDHEGALFFLDPPYWGNETDYGAGVFSRDDFAAMAAQLSGIKGKFLMSLNDNTGVRETFTGFHIMPVMTSYSVGRKGAKPAGEVLISNYPIAANDL</sequence>
<name>A0A6I4TWT4_9SPHN</name>
<protein>
    <recommendedName>
        <fullName evidence="2">site-specific DNA-methyltransferase (adenine-specific)</fullName>
        <ecNumber evidence="2">2.1.1.72</ecNumber>
    </recommendedName>
</protein>
<dbReference type="Proteomes" id="UP000469430">
    <property type="component" value="Unassembled WGS sequence"/>
</dbReference>
<dbReference type="GO" id="GO:1904047">
    <property type="term" value="F:S-adenosyl-L-methionine binding"/>
    <property type="evidence" value="ECO:0007669"/>
    <property type="project" value="TreeGrafter"/>
</dbReference>
<reference evidence="7 8" key="1">
    <citation type="submission" date="2019-12" db="EMBL/GenBank/DDBJ databases">
        <title>Genomic-based taxomic classification of the family Erythrobacteraceae.</title>
        <authorList>
            <person name="Xu L."/>
        </authorList>
    </citation>
    <scope>NUCLEOTIDE SEQUENCE [LARGE SCALE GENOMIC DNA]</scope>
    <source>
        <strain evidence="7 8">S36</strain>
    </source>
</reference>
<evidence type="ECO:0000256" key="4">
    <source>
        <dbReference type="ARBA" id="ARBA00022679"/>
    </source>
</evidence>
<dbReference type="Pfam" id="PF02086">
    <property type="entry name" value="MethyltransfD12"/>
    <property type="match status" value="1"/>
</dbReference>